<dbReference type="SUPFAM" id="SSF117892">
    <property type="entry name" value="Band 7/SPFH domain"/>
    <property type="match status" value="1"/>
</dbReference>
<reference evidence="4 5" key="1">
    <citation type="journal article" date="2016" name="Nat. Commun.">
        <title>Thousands of microbial genomes shed light on interconnected biogeochemical processes in an aquifer system.</title>
        <authorList>
            <person name="Anantharaman K."/>
            <person name="Brown C.T."/>
            <person name="Hug L.A."/>
            <person name="Sharon I."/>
            <person name="Castelle C.J."/>
            <person name="Probst A.J."/>
            <person name="Thomas B.C."/>
            <person name="Singh A."/>
            <person name="Wilkins M.J."/>
            <person name="Karaoz U."/>
            <person name="Brodie E.L."/>
            <person name="Williams K.H."/>
            <person name="Hubbard S.S."/>
            <person name="Banfield J.F."/>
        </authorList>
    </citation>
    <scope>NUCLEOTIDE SEQUENCE [LARGE SCALE GENOMIC DNA]</scope>
</reference>
<dbReference type="Proteomes" id="UP000177691">
    <property type="component" value="Unassembled WGS sequence"/>
</dbReference>
<gene>
    <name evidence="4" type="ORF">A3D54_01400</name>
</gene>
<dbReference type="AlphaFoldDB" id="A0A1F5RWW7"/>
<accession>A0A1F5RWW7</accession>
<evidence type="ECO:0000313" key="5">
    <source>
        <dbReference type="Proteomes" id="UP000177691"/>
    </source>
</evidence>
<evidence type="ECO:0000256" key="1">
    <source>
        <dbReference type="SAM" id="Coils"/>
    </source>
</evidence>
<organism evidence="4 5">
    <name type="scientific">Candidatus Falkowbacteria bacterium RIFCSPHIGHO2_02_FULL_45_15</name>
    <dbReference type="NCBI Taxonomy" id="1797987"/>
    <lineage>
        <taxon>Bacteria</taxon>
        <taxon>Candidatus Falkowiibacteriota</taxon>
    </lineage>
</organism>
<dbReference type="InterPro" id="IPR000163">
    <property type="entry name" value="Prohibitin"/>
</dbReference>
<feature type="domain" description="Band 7" evidence="3">
    <location>
        <begin position="60"/>
        <end position="221"/>
    </location>
</feature>
<keyword evidence="2" id="KW-0472">Membrane</keyword>
<dbReference type="EMBL" id="MFFU01000032">
    <property type="protein sequence ID" value="OGF18924.1"/>
    <property type="molecule type" value="Genomic_DNA"/>
</dbReference>
<feature type="coiled-coil region" evidence="1">
    <location>
        <begin position="227"/>
        <end position="254"/>
    </location>
</feature>
<keyword evidence="1" id="KW-0175">Coiled coil</keyword>
<feature type="transmembrane region" description="Helical" evidence="2">
    <location>
        <begin position="6"/>
        <end position="22"/>
    </location>
</feature>
<dbReference type="InterPro" id="IPR036013">
    <property type="entry name" value="Band_7/SPFH_dom_sf"/>
</dbReference>
<protein>
    <recommendedName>
        <fullName evidence="3">Band 7 domain-containing protein</fullName>
    </recommendedName>
</protein>
<dbReference type="Pfam" id="PF01145">
    <property type="entry name" value="Band_7"/>
    <property type="match status" value="1"/>
</dbReference>
<dbReference type="PANTHER" id="PTHR23222">
    <property type="entry name" value="PROHIBITIN"/>
    <property type="match status" value="1"/>
</dbReference>
<dbReference type="PRINTS" id="PR00679">
    <property type="entry name" value="PROHIBITIN"/>
</dbReference>
<proteinExistence type="predicted"/>
<evidence type="ECO:0000313" key="4">
    <source>
        <dbReference type="EMBL" id="OGF18924.1"/>
    </source>
</evidence>
<evidence type="ECO:0000256" key="2">
    <source>
        <dbReference type="SAM" id="Phobius"/>
    </source>
</evidence>
<keyword evidence="2" id="KW-0812">Transmembrane</keyword>
<dbReference type="SMART" id="SM00244">
    <property type="entry name" value="PHB"/>
    <property type="match status" value="1"/>
</dbReference>
<feature type="transmembrane region" description="Helical" evidence="2">
    <location>
        <begin position="43"/>
        <end position="63"/>
    </location>
</feature>
<dbReference type="GO" id="GO:0016020">
    <property type="term" value="C:membrane"/>
    <property type="evidence" value="ECO:0007669"/>
    <property type="project" value="InterPro"/>
</dbReference>
<dbReference type="Gene3D" id="3.30.479.30">
    <property type="entry name" value="Band 7 domain"/>
    <property type="match status" value="1"/>
</dbReference>
<dbReference type="InterPro" id="IPR001107">
    <property type="entry name" value="Band_7"/>
</dbReference>
<evidence type="ECO:0000259" key="3">
    <source>
        <dbReference type="SMART" id="SM00244"/>
    </source>
</evidence>
<name>A0A1F5RWW7_9BACT</name>
<comment type="caution">
    <text evidence="4">The sequence shown here is derived from an EMBL/GenBank/DDBJ whole genome shotgun (WGS) entry which is preliminary data.</text>
</comment>
<keyword evidence="2" id="KW-1133">Transmembrane helix</keyword>
<sequence>MVGFLGVIIVLLAIAGGLLMAVKINSKKSRGDGEETSISVRPVGIVLAVLLIIAGFIIAGSIGQVSAGYRAVVLEFGAVTNKTLNEGLYMVTPLVNTVELMDVQTHAYEAEASAASKDIQDVHTKVTLNYALDPTKVNTIYQTLRLDYLDRIVKPAVQESVKATTARFTAEELITKRPVVKTEIEGALKDRLAIHGVIAETISITDFTFSPNFTQSIEAKMVAAQDALKAENKLRQIEVEARQAKQVAEGQKEADIARAQGQKQSAILRAEGEAQATVTVADAQSKANKVLADSLRNQPELLKYVLYQKLGGDIKVMILPSSQEFILGSDVLAGK</sequence>
<dbReference type="CDD" id="cd03401">
    <property type="entry name" value="SPFH_prohibitin"/>
    <property type="match status" value="1"/>
</dbReference>
<dbReference type="PANTHER" id="PTHR23222:SF0">
    <property type="entry name" value="PROHIBITIN 1"/>
    <property type="match status" value="1"/>
</dbReference>